<evidence type="ECO:0000256" key="10">
    <source>
        <dbReference type="HAMAP-Rule" id="MF_00278"/>
    </source>
</evidence>
<keyword evidence="14" id="KW-1185">Reference proteome</keyword>
<comment type="catalytic activity">
    <reaction evidence="9 10">
        <text>L-glutamine + H2O = L-glutamate + NH4(+)</text>
        <dbReference type="Rhea" id="RHEA:15889"/>
        <dbReference type="ChEBI" id="CHEBI:15377"/>
        <dbReference type="ChEBI" id="CHEBI:28938"/>
        <dbReference type="ChEBI" id="CHEBI:29985"/>
        <dbReference type="ChEBI" id="CHEBI:58359"/>
        <dbReference type="EC" id="3.5.1.2"/>
    </reaction>
</comment>
<dbReference type="HOGENOM" id="CLU_071837_0_0_10"/>
<proteinExistence type="inferred from homology"/>
<organism evidence="13 14">
    <name type="scientific">Candidatus Uzinura diaspidicola str. ASNER</name>
    <dbReference type="NCBI Taxonomy" id="1133592"/>
    <lineage>
        <taxon>Bacteria</taxon>
        <taxon>Pseudomonadati</taxon>
        <taxon>Bacteroidota</taxon>
        <taxon>Flavobacteriia</taxon>
        <taxon>Flavobacteriales</taxon>
        <taxon>Candidatus Uzinura</taxon>
    </lineage>
</organism>
<dbReference type="EMBL" id="CP003263">
    <property type="protein sequence ID" value="AGC66824.1"/>
    <property type="molecule type" value="Genomic_DNA"/>
</dbReference>
<dbReference type="GO" id="GO:0000105">
    <property type="term" value="P:L-histidine biosynthetic process"/>
    <property type="evidence" value="ECO:0007669"/>
    <property type="project" value="UniProtKB-UniRule"/>
</dbReference>
<dbReference type="EC" id="4.3.2.10" evidence="10"/>
<dbReference type="SUPFAM" id="SSF52317">
    <property type="entry name" value="Class I glutamine amidotransferase-like"/>
    <property type="match status" value="1"/>
</dbReference>
<feature type="domain" description="Glutamine amidotransferase" evidence="12">
    <location>
        <begin position="23"/>
        <end position="192"/>
    </location>
</feature>
<evidence type="ECO:0000259" key="12">
    <source>
        <dbReference type="Pfam" id="PF00117"/>
    </source>
</evidence>
<keyword evidence="6 10" id="KW-0368">Histidine biosynthesis</keyword>
<dbReference type="PATRIC" id="fig|1133592.3.peg.32"/>
<evidence type="ECO:0000256" key="1">
    <source>
        <dbReference type="ARBA" id="ARBA00005091"/>
    </source>
</evidence>
<evidence type="ECO:0000256" key="9">
    <source>
        <dbReference type="ARBA" id="ARBA00049534"/>
    </source>
</evidence>
<keyword evidence="5 10" id="KW-0315">Glutamine amidotransferase</keyword>
<protein>
    <recommendedName>
        <fullName evidence="10">Imidazole glycerol phosphate synthase subunit HisH</fullName>
        <ecNumber evidence="10">4.3.2.10</ecNumber>
    </recommendedName>
    <alternativeName>
        <fullName evidence="10">IGP synthase glutaminase subunit</fullName>
        <ecNumber evidence="10">3.5.1.2</ecNumber>
    </alternativeName>
    <alternativeName>
        <fullName evidence="10">IGP synthase subunit HisH</fullName>
    </alternativeName>
    <alternativeName>
        <fullName evidence="10">ImGP synthase subunit HisH</fullName>
        <shortName evidence="10">IGPS subunit HisH</shortName>
    </alternativeName>
</protein>
<comment type="catalytic activity">
    <reaction evidence="8 10">
        <text>5-[(5-phospho-1-deoxy-D-ribulos-1-ylimino)methylamino]-1-(5-phospho-beta-D-ribosyl)imidazole-4-carboxamide + L-glutamine = D-erythro-1-(imidazol-4-yl)glycerol 3-phosphate + 5-amino-1-(5-phospho-beta-D-ribosyl)imidazole-4-carboxamide + L-glutamate + H(+)</text>
        <dbReference type="Rhea" id="RHEA:24793"/>
        <dbReference type="ChEBI" id="CHEBI:15378"/>
        <dbReference type="ChEBI" id="CHEBI:29985"/>
        <dbReference type="ChEBI" id="CHEBI:58278"/>
        <dbReference type="ChEBI" id="CHEBI:58359"/>
        <dbReference type="ChEBI" id="CHEBI:58475"/>
        <dbReference type="ChEBI" id="CHEBI:58525"/>
        <dbReference type="EC" id="4.3.2.10"/>
    </reaction>
</comment>
<sequence>MTVVIIKYPAGNVQSVILALKRLGVHPLLSDQKEVIKSADKIILPGVGEAKSAMRYLRKKGLHEILPSLKQPILGICLGMQLLCNFSEENDTICLGVFDINVKKFNTFIYKVPQIGWNTLFNLKGKLFEEMGENPFQYFVHSYYVPNSLYTIACSRYTCIFSAALQKYNFYATQFHPEKSSFEGQKILKNFIKL</sequence>
<name>L7VJE5_9FLAO</name>
<dbReference type="GO" id="GO:0000107">
    <property type="term" value="F:imidazoleglycerol-phosphate synthase activity"/>
    <property type="evidence" value="ECO:0007669"/>
    <property type="project" value="UniProtKB-UniRule"/>
</dbReference>
<comment type="subunit">
    <text evidence="2 10">Heterodimer of HisH and HisF.</text>
</comment>
<evidence type="ECO:0000256" key="4">
    <source>
        <dbReference type="ARBA" id="ARBA00022801"/>
    </source>
</evidence>
<dbReference type="CDD" id="cd01748">
    <property type="entry name" value="GATase1_IGP_Synthase"/>
    <property type="match status" value="1"/>
</dbReference>
<dbReference type="OrthoDB" id="9807137at2"/>
<gene>
    <name evidence="10 13" type="primary">hisH</name>
    <name evidence="13" type="ORF">ASNER_039</name>
</gene>
<evidence type="ECO:0000256" key="2">
    <source>
        <dbReference type="ARBA" id="ARBA00011152"/>
    </source>
</evidence>
<dbReference type="PROSITE" id="PS51273">
    <property type="entry name" value="GATASE_TYPE_1"/>
    <property type="match status" value="1"/>
</dbReference>
<dbReference type="InterPro" id="IPR029062">
    <property type="entry name" value="Class_I_gatase-like"/>
</dbReference>
<evidence type="ECO:0000256" key="5">
    <source>
        <dbReference type="ARBA" id="ARBA00022962"/>
    </source>
</evidence>
<evidence type="ECO:0000313" key="14">
    <source>
        <dbReference type="Proteomes" id="UP000011174"/>
    </source>
</evidence>
<dbReference type="GO" id="GO:0004359">
    <property type="term" value="F:glutaminase activity"/>
    <property type="evidence" value="ECO:0007669"/>
    <property type="project" value="UniProtKB-EC"/>
</dbReference>
<accession>L7VJE5</accession>
<evidence type="ECO:0000256" key="11">
    <source>
        <dbReference type="PIRSR" id="PIRSR000495-1"/>
    </source>
</evidence>
<keyword evidence="7 10" id="KW-0456">Lyase</keyword>
<dbReference type="PIRSF" id="PIRSF000495">
    <property type="entry name" value="Amidotransf_hisH"/>
    <property type="match status" value="1"/>
</dbReference>
<evidence type="ECO:0000256" key="6">
    <source>
        <dbReference type="ARBA" id="ARBA00023102"/>
    </source>
</evidence>
<dbReference type="KEGG" id="udi:ASNER_039"/>
<feature type="active site" evidence="10 11">
    <location>
        <position position="176"/>
    </location>
</feature>
<keyword evidence="10" id="KW-0963">Cytoplasm</keyword>
<evidence type="ECO:0000256" key="8">
    <source>
        <dbReference type="ARBA" id="ARBA00047838"/>
    </source>
</evidence>
<dbReference type="GO" id="GO:0016829">
    <property type="term" value="F:lyase activity"/>
    <property type="evidence" value="ECO:0007669"/>
    <property type="project" value="UniProtKB-KW"/>
</dbReference>
<evidence type="ECO:0000256" key="3">
    <source>
        <dbReference type="ARBA" id="ARBA00022605"/>
    </source>
</evidence>
<feature type="active site" evidence="10 11">
    <location>
        <position position="178"/>
    </location>
</feature>
<dbReference type="UniPathway" id="UPA00031">
    <property type="reaction ID" value="UER00010"/>
</dbReference>
<keyword evidence="3 10" id="KW-0028">Amino-acid biosynthesis</keyword>
<dbReference type="InterPro" id="IPR010139">
    <property type="entry name" value="Imidazole-glycPsynth_HisH"/>
</dbReference>
<dbReference type="Gene3D" id="3.40.50.880">
    <property type="match status" value="1"/>
</dbReference>
<comment type="function">
    <text evidence="10">IGPS catalyzes the conversion of PRFAR and glutamine to IGP, AICAR and glutamate. The HisH subunit catalyzes the hydrolysis of glutamine to glutamate and ammonia as part of the synthesis of IGP and AICAR. The resulting ammonia molecule is channeled to the active site of HisF.</text>
</comment>
<dbReference type="NCBIfam" id="TIGR01855">
    <property type="entry name" value="IMP_synth_hisH"/>
    <property type="match status" value="1"/>
</dbReference>
<dbReference type="GO" id="GO:0005737">
    <property type="term" value="C:cytoplasm"/>
    <property type="evidence" value="ECO:0007669"/>
    <property type="project" value="UniProtKB-SubCell"/>
</dbReference>
<evidence type="ECO:0000256" key="7">
    <source>
        <dbReference type="ARBA" id="ARBA00023239"/>
    </source>
</evidence>
<dbReference type="AlphaFoldDB" id="L7VJE5"/>
<evidence type="ECO:0000313" key="13">
    <source>
        <dbReference type="EMBL" id="AGC66824.1"/>
    </source>
</evidence>
<dbReference type="STRING" id="1133592.ASNER_039"/>
<dbReference type="PANTHER" id="PTHR42701:SF1">
    <property type="entry name" value="IMIDAZOLE GLYCEROL PHOSPHATE SYNTHASE SUBUNIT HISH"/>
    <property type="match status" value="1"/>
</dbReference>
<dbReference type="PANTHER" id="PTHR42701">
    <property type="entry name" value="IMIDAZOLE GLYCEROL PHOSPHATE SYNTHASE SUBUNIT HISH"/>
    <property type="match status" value="1"/>
</dbReference>
<comment type="subcellular location">
    <subcellularLocation>
        <location evidence="10">Cytoplasm</location>
    </subcellularLocation>
</comment>
<dbReference type="Pfam" id="PF00117">
    <property type="entry name" value="GATase"/>
    <property type="match status" value="1"/>
</dbReference>
<comment type="pathway">
    <text evidence="1 10">Amino-acid biosynthesis; L-histidine biosynthesis; L-histidine from 5-phospho-alpha-D-ribose 1-diphosphate: step 5/9.</text>
</comment>
<feature type="active site" description="Nucleophile" evidence="10 11">
    <location>
        <position position="77"/>
    </location>
</feature>
<dbReference type="HAMAP" id="MF_00278">
    <property type="entry name" value="HisH"/>
    <property type="match status" value="1"/>
</dbReference>
<dbReference type="EC" id="3.5.1.2" evidence="10"/>
<dbReference type="Proteomes" id="UP000011174">
    <property type="component" value="Chromosome"/>
</dbReference>
<reference evidence="13 14" key="1">
    <citation type="journal article" date="2013" name="Environ. Microbiol.">
        <title>The nutrient supplying capabilities of Uzinura, an endosymbiont of armoured scale insects.</title>
        <authorList>
            <person name="Sabree Z.L."/>
            <person name="Huang C.Y."/>
            <person name="Okusu A."/>
            <person name="Moran N.A."/>
            <person name="Normark B.B."/>
        </authorList>
    </citation>
    <scope>NUCLEOTIDE SEQUENCE [LARGE SCALE GENOMIC DNA]</scope>
    <source>
        <strain evidence="13 14">ASNER</strain>
    </source>
</reference>
<dbReference type="InterPro" id="IPR017926">
    <property type="entry name" value="GATASE"/>
</dbReference>
<keyword evidence="4 10" id="KW-0378">Hydrolase</keyword>